<dbReference type="InterPro" id="IPR002748">
    <property type="entry name" value="CbiD"/>
</dbReference>
<dbReference type="GO" id="GO:0008168">
    <property type="term" value="F:methyltransferase activity"/>
    <property type="evidence" value="ECO:0007669"/>
    <property type="project" value="UniProtKB-UniRule"/>
</dbReference>
<dbReference type="NCBIfam" id="TIGR00312">
    <property type="entry name" value="cbiD"/>
    <property type="match status" value="1"/>
</dbReference>
<sequence length="387" mass="39772">MPPFEHYLRSGQKLLRCGYTTGTCAALAAAGAARLLLGGQRPAALSLRTPMGWEVEVEPAALELCPGGAAARCAVRKDAGDDPDVTDGMLVWAEVRLRDAPGVAIDGGEGVGRVTRPGLDQPVGAAAINRVPRQMIADAVEAELAAAGRAGQGAAVTISIPGGAERAKRTFNPRLGIEGGLSVLGTSGIVRPMSEQAIVDTIALELRQAAQVSSRLILTPGSYGADWLAAQGLDRLGVPVVRCSNYIGEALDMAAAEQIGELLLAGHIGKLVKLAGGIMNTHSRTADCRCELFCAHAAAAGASQGLCRRLLGAATTDACIALLDEEGLRGPVLAALTAAAQRHLEGRAAGAYRAGVAFFSNQYGLLGASGEAAALTAEWRRADARTE</sequence>
<dbReference type="PANTHER" id="PTHR35863:SF1">
    <property type="entry name" value="COBALT-PRECORRIN-5B C(1)-METHYLTRANSFERASE"/>
    <property type="match status" value="1"/>
</dbReference>
<comment type="similarity">
    <text evidence="5">Belongs to the CbiD family.</text>
</comment>
<gene>
    <name evidence="5 6" type="primary">cbiD</name>
    <name evidence="6" type="ORF">H9771_03750</name>
</gene>
<dbReference type="InterPro" id="IPR036074">
    <property type="entry name" value="CbiD_sf"/>
</dbReference>
<dbReference type="Proteomes" id="UP000824211">
    <property type="component" value="Unassembled WGS sequence"/>
</dbReference>
<evidence type="ECO:0000256" key="4">
    <source>
        <dbReference type="ARBA" id="ARBA00022691"/>
    </source>
</evidence>
<organism evidence="6 7">
    <name type="scientific">Candidatus Faecalibacterium faecipullorum</name>
    <dbReference type="NCBI Taxonomy" id="2838578"/>
    <lineage>
        <taxon>Bacteria</taxon>
        <taxon>Bacillati</taxon>
        <taxon>Bacillota</taxon>
        <taxon>Clostridia</taxon>
        <taxon>Eubacteriales</taxon>
        <taxon>Oscillospiraceae</taxon>
        <taxon>Faecalibacterium</taxon>
    </lineage>
</organism>
<proteinExistence type="inferred from homology"/>
<evidence type="ECO:0000313" key="6">
    <source>
        <dbReference type="EMBL" id="HJB58766.1"/>
    </source>
</evidence>
<dbReference type="Pfam" id="PF01888">
    <property type="entry name" value="CbiD"/>
    <property type="match status" value="1"/>
</dbReference>
<dbReference type="EC" id="2.1.1.195" evidence="5"/>
<evidence type="ECO:0000256" key="2">
    <source>
        <dbReference type="ARBA" id="ARBA00022603"/>
    </source>
</evidence>
<protein>
    <recommendedName>
        <fullName evidence="5">Cobalt-precorrin-5B C(1)-methyltransferase</fullName>
        <ecNumber evidence="5">2.1.1.195</ecNumber>
    </recommendedName>
    <alternativeName>
        <fullName evidence="5">Cobalt-precorrin-6A synthase</fullName>
    </alternativeName>
</protein>
<reference evidence="6" key="2">
    <citation type="submission" date="2021-04" db="EMBL/GenBank/DDBJ databases">
        <authorList>
            <person name="Gilroy R."/>
        </authorList>
    </citation>
    <scope>NUCLEOTIDE SEQUENCE</scope>
    <source>
        <strain evidence="6">ChiHjej9B8-13557</strain>
    </source>
</reference>
<evidence type="ECO:0000256" key="5">
    <source>
        <dbReference type="HAMAP-Rule" id="MF_00787"/>
    </source>
</evidence>
<comment type="function">
    <text evidence="5">Catalyzes the methylation of C-1 in cobalt-precorrin-5B to form cobalt-precorrin-6A.</text>
</comment>
<dbReference type="EMBL" id="DWXX01000068">
    <property type="protein sequence ID" value="HJB58766.1"/>
    <property type="molecule type" value="Genomic_DNA"/>
</dbReference>
<comment type="caution">
    <text evidence="6">The sequence shown here is derived from an EMBL/GenBank/DDBJ whole genome shotgun (WGS) entry which is preliminary data.</text>
</comment>
<dbReference type="GO" id="GO:0032259">
    <property type="term" value="P:methylation"/>
    <property type="evidence" value="ECO:0007669"/>
    <property type="project" value="UniProtKB-KW"/>
</dbReference>
<keyword evidence="2 5" id="KW-0489">Methyltransferase</keyword>
<name>A0A9D2MEU8_9FIRM</name>
<keyword evidence="3 5" id="KW-0808">Transferase</keyword>
<comment type="pathway">
    <text evidence="5">Cofactor biosynthesis; adenosylcobalamin biosynthesis; cob(II)yrinate a,c-diamide from sirohydrochlorin (anaerobic route): step 6/10.</text>
</comment>
<evidence type="ECO:0000256" key="1">
    <source>
        <dbReference type="ARBA" id="ARBA00022573"/>
    </source>
</evidence>
<evidence type="ECO:0000256" key="3">
    <source>
        <dbReference type="ARBA" id="ARBA00022679"/>
    </source>
</evidence>
<dbReference type="PANTHER" id="PTHR35863">
    <property type="entry name" value="COBALT-PRECORRIN-5B C(1)-METHYLTRANSFERASE"/>
    <property type="match status" value="1"/>
</dbReference>
<dbReference type="SUPFAM" id="SSF111342">
    <property type="entry name" value="CbiD-like"/>
    <property type="match status" value="1"/>
</dbReference>
<keyword evidence="4 5" id="KW-0949">S-adenosyl-L-methionine</keyword>
<reference evidence="6" key="1">
    <citation type="journal article" date="2021" name="PeerJ">
        <title>Extensive microbial diversity within the chicken gut microbiome revealed by metagenomics and culture.</title>
        <authorList>
            <person name="Gilroy R."/>
            <person name="Ravi A."/>
            <person name="Getino M."/>
            <person name="Pursley I."/>
            <person name="Horton D.L."/>
            <person name="Alikhan N.F."/>
            <person name="Baker D."/>
            <person name="Gharbi K."/>
            <person name="Hall N."/>
            <person name="Watson M."/>
            <person name="Adriaenssens E.M."/>
            <person name="Foster-Nyarko E."/>
            <person name="Jarju S."/>
            <person name="Secka A."/>
            <person name="Antonio M."/>
            <person name="Oren A."/>
            <person name="Chaudhuri R.R."/>
            <person name="La Ragione R."/>
            <person name="Hildebrand F."/>
            <person name="Pallen M.J."/>
        </authorList>
    </citation>
    <scope>NUCLEOTIDE SEQUENCE</scope>
    <source>
        <strain evidence="6">ChiHjej9B8-13557</strain>
    </source>
</reference>
<dbReference type="GO" id="GO:0019251">
    <property type="term" value="P:anaerobic cobalamin biosynthetic process"/>
    <property type="evidence" value="ECO:0007669"/>
    <property type="project" value="UniProtKB-UniRule"/>
</dbReference>
<dbReference type="AlphaFoldDB" id="A0A9D2MEU8"/>
<dbReference type="PIRSF" id="PIRSF026782">
    <property type="entry name" value="CbiD"/>
    <property type="match status" value="1"/>
</dbReference>
<dbReference type="HAMAP" id="MF_00787">
    <property type="entry name" value="CbiD"/>
    <property type="match status" value="1"/>
</dbReference>
<dbReference type="Gene3D" id="3.30.2110.10">
    <property type="entry name" value="CbiD-like"/>
    <property type="match status" value="1"/>
</dbReference>
<keyword evidence="1 5" id="KW-0169">Cobalamin biosynthesis</keyword>
<evidence type="ECO:0000313" key="7">
    <source>
        <dbReference type="Proteomes" id="UP000824211"/>
    </source>
</evidence>
<accession>A0A9D2MEU8</accession>
<comment type="catalytic activity">
    <reaction evidence="5">
        <text>Co-precorrin-5B + S-adenosyl-L-methionine = Co-precorrin-6A + S-adenosyl-L-homocysteine</text>
        <dbReference type="Rhea" id="RHEA:26285"/>
        <dbReference type="ChEBI" id="CHEBI:57856"/>
        <dbReference type="ChEBI" id="CHEBI:59789"/>
        <dbReference type="ChEBI" id="CHEBI:60063"/>
        <dbReference type="ChEBI" id="CHEBI:60064"/>
        <dbReference type="EC" id="2.1.1.195"/>
    </reaction>
</comment>